<evidence type="ECO:0000313" key="6">
    <source>
        <dbReference type="Proteomes" id="UP001357223"/>
    </source>
</evidence>
<accession>A0ABZ2CFV6</accession>
<proteinExistence type="inferred from homology"/>
<name>A0ABZ2CFV6_9BACI</name>
<dbReference type="InterPro" id="IPR058240">
    <property type="entry name" value="rSAM_sf"/>
</dbReference>
<keyword evidence="3" id="KW-0004">4Fe-4S</keyword>
<keyword evidence="3" id="KW-0411">Iron-sulfur</keyword>
<keyword evidence="3" id="KW-0479">Metal-binding</keyword>
<keyword evidence="3" id="KW-0963">Cytoplasm</keyword>
<dbReference type="SMART" id="SM00729">
    <property type="entry name" value="Elp3"/>
    <property type="match status" value="1"/>
</dbReference>
<dbReference type="PANTHER" id="PTHR13932">
    <property type="entry name" value="COPROPORPHYRINIGEN III OXIDASE"/>
    <property type="match status" value="1"/>
</dbReference>
<gene>
    <name evidence="5" type="primary">hemW</name>
    <name evidence="5" type="ORF">R4Z09_06685</name>
</gene>
<keyword evidence="3" id="KW-0408">Iron</keyword>
<keyword evidence="6" id="KW-1185">Reference proteome</keyword>
<dbReference type="InterPro" id="IPR006638">
    <property type="entry name" value="Elp3/MiaA/NifB-like_rSAM"/>
</dbReference>
<dbReference type="EMBL" id="CP137640">
    <property type="protein sequence ID" value="WVX82664.1"/>
    <property type="molecule type" value="Genomic_DNA"/>
</dbReference>
<dbReference type="SFLD" id="SFLDF00288">
    <property type="entry name" value="HemN-like__clustered_with_nucl"/>
    <property type="match status" value="1"/>
</dbReference>
<evidence type="ECO:0000256" key="3">
    <source>
        <dbReference type="RuleBase" id="RU364116"/>
    </source>
</evidence>
<dbReference type="SFLD" id="SFLDG01082">
    <property type="entry name" value="B12-binding_domain_containing"/>
    <property type="match status" value="1"/>
</dbReference>
<dbReference type="Proteomes" id="UP001357223">
    <property type="component" value="Chromosome"/>
</dbReference>
<dbReference type="RefSeq" id="WP_338451561.1">
    <property type="nucleotide sequence ID" value="NZ_CP137640.1"/>
</dbReference>
<sequence length="378" mass="43633">MIHAAYVHIPFCEHICHYCDFNKVFLKGQPVDDYLSALEKEIKLTLSKTPTKSLNSIFVGGGTPTALSEKQLERLCSMIQHHLPFTNEAEYTFEANPGDLTEDKLKVLFDLGVNRLSFGVQSFNDELLKRIGRTHKAEDVFRSVEAAKRIGFHNISIDLIYGLPGQTIEDFNQTIEASFLLETTHFSGYSLIIEPKTIFYQLHNKGKLPLPDEDDEAAMYDLLMNQMEKHGYQQYEISNFSKKGYESRHNLTYWNNEHYYGFGAGAHSYINGVRRSNYGPLKKYMTPLENHQFPIMDESKLSEKEMWEEEMFLGLRKIKGVSIEHFIEKFGKSPHVIFEDVINELVKKELILVKDEYISLTKKGLFLGNEVFQAFLLN</sequence>
<keyword evidence="3" id="KW-0349">Heme</keyword>
<dbReference type="SFLD" id="SFLDG01065">
    <property type="entry name" value="anaerobic_coproporphyrinogen-I"/>
    <property type="match status" value="1"/>
</dbReference>
<dbReference type="InterPro" id="IPR023404">
    <property type="entry name" value="rSAM_horseshoe"/>
</dbReference>
<evidence type="ECO:0000256" key="1">
    <source>
        <dbReference type="ARBA" id="ARBA00006100"/>
    </source>
</evidence>
<organism evidence="5 6">
    <name type="scientific">Niallia oryzisoli</name>
    <dbReference type="NCBI Taxonomy" id="1737571"/>
    <lineage>
        <taxon>Bacteria</taxon>
        <taxon>Bacillati</taxon>
        <taxon>Bacillota</taxon>
        <taxon>Bacilli</taxon>
        <taxon>Bacillales</taxon>
        <taxon>Bacillaceae</taxon>
        <taxon>Niallia</taxon>
    </lineage>
</organism>
<comment type="subcellular location">
    <subcellularLocation>
        <location evidence="3">Cytoplasm</location>
    </subcellularLocation>
</comment>
<feature type="domain" description="Radical SAM core" evidence="4">
    <location>
        <begin position="1"/>
        <end position="233"/>
    </location>
</feature>
<dbReference type="PANTHER" id="PTHR13932:SF5">
    <property type="entry name" value="RADICAL S-ADENOSYL METHIONINE DOMAIN-CONTAINING PROTEIN 1, MITOCHONDRIAL"/>
    <property type="match status" value="1"/>
</dbReference>
<protein>
    <recommendedName>
        <fullName evidence="2 3">Heme chaperone HemW</fullName>
    </recommendedName>
</protein>
<dbReference type="InterPro" id="IPR007197">
    <property type="entry name" value="rSAM"/>
</dbReference>
<dbReference type="InterPro" id="IPR034505">
    <property type="entry name" value="Coproporphyrinogen-III_oxidase"/>
</dbReference>
<reference evidence="5 6" key="1">
    <citation type="submission" date="2023-10" db="EMBL/GenBank/DDBJ databases">
        <title>Niallia locisalis sp.nov. isolated from a salt pond sample.</title>
        <authorList>
            <person name="Li X.-J."/>
            <person name="Dong L."/>
        </authorList>
    </citation>
    <scope>NUCLEOTIDE SEQUENCE [LARGE SCALE GENOMIC DNA]</scope>
    <source>
        <strain evidence="5 6">DSM 29761</strain>
    </source>
</reference>
<comment type="function">
    <text evidence="3">Probably acts as a heme chaperone, transferring heme to an unknown acceptor. Binds one molecule of heme per monomer, possibly covalently. Binds 1 [4Fe-4S] cluster. The cluster is coordinated with 3 cysteines and an exchangeable S-adenosyl-L-methionine.</text>
</comment>
<dbReference type="Pfam" id="PF04055">
    <property type="entry name" value="Radical_SAM"/>
    <property type="match status" value="1"/>
</dbReference>
<dbReference type="SFLD" id="SFLDF00562">
    <property type="entry name" value="HemN-like__clustered_with_heat"/>
    <property type="match status" value="1"/>
</dbReference>
<comment type="similarity">
    <text evidence="1">Belongs to the anaerobic coproporphyrinogen-III oxidase family. HemW subfamily.</text>
</comment>
<dbReference type="Gene3D" id="3.80.30.20">
    <property type="entry name" value="tm_1862 like domain"/>
    <property type="match status" value="1"/>
</dbReference>
<evidence type="ECO:0000259" key="4">
    <source>
        <dbReference type="PROSITE" id="PS51918"/>
    </source>
</evidence>
<dbReference type="CDD" id="cd01335">
    <property type="entry name" value="Radical_SAM"/>
    <property type="match status" value="1"/>
</dbReference>
<evidence type="ECO:0000313" key="5">
    <source>
        <dbReference type="EMBL" id="WVX82664.1"/>
    </source>
</evidence>
<dbReference type="Pfam" id="PF06969">
    <property type="entry name" value="HemN_C"/>
    <property type="match status" value="1"/>
</dbReference>
<evidence type="ECO:0000256" key="2">
    <source>
        <dbReference type="ARBA" id="ARBA00017228"/>
    </source>
</evidence>
<dbReference type="SUPFAM" id="SSF102114">
    <property type="entry name" value="Radical SAM enzymes"/>
    <property type="match status" value="1"/>
</dbReference>
<dbReference type="NCBIfam" id="TIGR00539">
    <property type="entry name" value="hemN_rel"/>
    <property type="match status" value="1"/>
</dbReference>
<keyword evidence="3" id="KW-0143">Chaperone</keyword>
<keyword evidence="3" id="KW-0949">S-adenosyl-L-methionine</keyword>
<dbReference type="PROSITE" id="PS51918">
    <property type="entry name" value="RADICAL_SAM"/>
    <property type="match status" value="1"/>
</dbReference>
<dbReference type="InterPro" id="IPR010723">
    <property type="entry name" value="HemN_C"/>
</dbReference>
<dbReference type="InterPro" id="IPR004559">
    <property type="entry name" value="HemW-like"/>
</dbReference>
<dbReference type="SFLD" id="SFLDS00029">
    <property type="entry name" value="Radical_SAM"/>
    <property type="match status" value="1"/>
</dbReference>